<dbReference type="RefSeq" id="WP_164727760.1">
    <property type="nucleotide sequence ID" value="NZ_JACIEY010000012.1"/>
</dbReference>
<organism evidence="1 2">
    <name type="scientific">Sphingomonas carotinifaciens</name>
    <dbReference type="NCBI Taxonomy" id="1166323"/>
    <lineage>
        <taxon>Bacteria</taxon>
        <taxon>Pseudomonadati</taxon>
        <taxon>Pseudomonadota</taxon>
        <taxon>Alphaproteobacteria</taxon>
        <taxon>Sphingomonadales</taxon>
        <taxon>Sphingomonadaceae</taxon>
        <taxon>Sphingomonas</taxon>
    </lineage>
</organism>
<dbReference type="AlphaFoldDB" id="A0A1G7R2T1"/>
<evidence type="ECO:0000313" key="1">
    <source>
        <dbReference type="EMBL" id="SDG05063.1"/>
    </source>
</evidence>
<evidence type="ECO:0000313" key="2">
    <source>
        <dbReference type="Proteomes" id="UP000323502"/>
    </source>
</evidence>
<accession>A0A1G7R2T1</accession>
<proteinExistence type="predicted"/>
<dbReference type="EMBL" id="FNBI01000010">
    <property type="protein sequence ID" value="SDG05063.1"/>
    <property type="molecule type" value="Genomic_DNA"/>
</dbReference>
<dbReference type="Proteomes" id="UP000323502">
    <property type="component" value="Unassembled WGS sequence"/>
</dbReference>
<reference evidence="1 2" key="1">
    <citation type="submission" date="2016-10" db="EMBL/GenBank/DDBJ databases">
        <authorList>
            <person name="Varghese N."/>
            <person name="Submissions S."/>
        </authorList>
    </citation>
    <scope>NUCLEOTIDE SEQUENCE [LARGE SCALE GENOMIC DNA]</scope>
    <source>
        <strain evidence="1 2">S7-754</strain>
    </source>
</reference>
<gene>
    <name evidence="1" type="ORF">SAMN05216557_11024</name>
</gene>
<name>A0A1G7R2T1_9SPHN</name>
<sequence>MIRWRDVDNDVYCGSLFSAFASLSRGEAWSFPALRPHQREPWHAFTVQVAALALIRAGIDALPESEDAWRDLLIGLTPDFPDGEAWALVVEDWSKPALLQPPVVAGGNRADYKSRLATPDALDMLVTAKNHDLKQSRMAGASEEEWLFALVTLQTTEGFLGAGNYGVSRMNGGFASRMSLGVRPAAGGAEAAFRRDVQRLVADARARPDRRGGIPLLWTVPWDGTVSLAFGDLDELYVEVCRRVRLHRREAGGIEALAAGSKCARVAAAELKGKTGDPWAPMKADGSSSHTPTGAGFGYRQMAQLLDTGRITLPLLAAPHDGDDRTDLSIVAAALVRGQGKTEGLHRRAVRTSRMEDIDAWEQAPLDRIGHVAGKRADEAGEAGRRLRRALISLVQGGPEQARLDDDAAKKKTERWLDQFNRMVDHDFFDADFWSEAASDDGNHRLKWRGRLRAMAGEVFEIAAAAAPRTEMRRVRAKARGRAVLDGQMGKWMKEAEHGE</sequence>
<protein>
    <submittedName>
        <fullName evidence="1">CRISPR system Cascade subunit CasA</fullName>
    </submittedName>
</protein>
<keyword evidence="2" id="KW-1185">Reference proteome</keyword>